<feature type="domain" description="BRCA2 OB1" evidence="2">
    <location>
        <begin position="556"/>
        <end position="674"/>
    </location>
</feature>
<dbReference type="EMBL" id="JASNQZ010000011">
    <property type="protein sequence ID" value="KAL0951607.1"/>
    <property type="molecule type" value="Genomic_DNA"/>
</dbReference>
<dbReference type="InterPro" id="IPR015187">
    <property type="entry name" value="BRCA2_OB_1"/>
</dbReference>
<dbReference type="Pfam" id="PF09169">
    <property type="entry name" value="BRCA-2_helical"/>
    <property type="match status" value="1"/>
</dbReference>
<dbReference type="Gene3D" id="2.40.50.140">
    <property type="entry name" value="Nucleic acid-binding proteins"/>
    <property type="match status" value="3"/>
</dbReference>
<feature type="region of interest" description="Disordered" evidence="1">
    <location>
        <begin position="391"/>
        <end position="414"/>
    </location>
</feature>
<evidence type="ECO:0000259" key="2">
    <source>
        <dbReference type="Pfam" id="PF09103"/>
    </source>
</evidence>
<evidence type="ECO:0000313" key="4">
    <source>
        <dbReference type="EMBL" id="KAL0951607.1"/>
    </source>
</evidence>
<proteinExistence type="predicted"/>
<evidence type="ECO:0000259" key="3">
    <source>
        <dbReference type="Pfam" id="PF09169"/>
    </source>
</evidence>
<dbReference type="PANTHER" id="PTHR11289:SF0">
    <property type="entry name" value="BREAST CANCER TYPE 2 SUSCEPTIBILITY PROTEIN"/>
    <property type="match status" value="1"/>
</dbReference>
<organism evidence="4 5">
    <name type="scientific">Hohenbuehelia grisea</name>
    <dbReference type="NCBI Taxonomy" id="104357"/>
    <lineage>
        <taxon>Eukaryota</taxon>
        <taxon>Fungi</taxon>
        <taxon>Dikarya</taxon>
        <taxon>Basidiomycota</taxon>
        <taxon>Agaricomycotina</taxon>
        <taxon>Agaricomycetes</taxon>
        <taxon>Agaricomycetidae</taxon>
        <taxon>Agaricales</taxon>
        <taxon>Pleurotineae</taxon>
        <taxon>Pleurotaceae</taxon>
        <taxon>Hohenbuehelia</taxon>
    </lineage>
</organism>
<dbReference type="PANTHER" id="PTHR11289">
    <property type="entry name" value="BREAST CANCER TYPE 2 SUSCEPTIBILITY PROTEIN BRCA2"/>
    <property type="match status" value="1"/>
</dbReference>
<accession>A0ABR3J7P2</accession>
<evidence type="ECO:0000256" key="1">
    <source>
        <dbReference type="SAM" id="MobiDB-lite"/>
    </source>
</evidence>
<name>A0ABR3J7P2_9AGAR</name>
<dbReference type="InterPro" id="IPR036315">
    <property type="entry name" value="BRCA2_hlx_sf"/>
</dbReference>
<keyword evidence="5" id="KW-1185">Reference proteome</keyword>
<dbReference type="CDD" id="cd04493">
    <property type="entry name" value="BRCA2DBD_OB1"/>
    <property type="match status" value="1"/>
</dbReference>
<feature type="region of interest" description="Disordered" evidence="1">
    <location>
        <begin position="341"/>
        <end position="365"/>
    </location>
</feature>
<dbReference type="InterPro" id="IPR015525">
    <property type="entry name" value="BRCA2"/>
</dbReference>
<feature type="domain" description="Breast cancer type 2 susceptibility protein helical" evidence="3">
    <location>
        <begin position="497"/>
        <end position="551"/>
    </location>
</feature>
<evidence type="ECO:0000313" key="5">
    <source>
        <dbReference type="Proteomes" id="UP001556367"/>
    </source>
</evidence>
<dbReference type="Pfam" id="PF09103">
    <property type="entry name" value="BRCA-2_OB1"/>
    <property type="match status" value="1"/>
</dbReference>
<feature type="region of interest" description="Disordered" evidence="1">
    <location>
        <begin position="64"/>
        <end position="100"/>
    </location>
</feature>
<dbReference type="InterPro" id="IPR015252">
    <property type="entry name" value="BRCA2_hlx"/>
</dbReference>
<gene>
    <name evidence="4" type="ORF">HGRIS_008287</name>
</gene>
<dbReference type="SUPFAM" id="SSF50249">
    <property type="entry name" value="Nucleic acid-binding proteins"/>
    <property type="match status" value="2"/>
</dbReference>
<comment type="caution">
    <text evidence="4">The sequence shown here is derived from an EMBL/GenBank/DDBJ whole genome shotgun (WGS) entry which is preliminary data.</text>
</comment>
<dbReference type="Proteomes" id="UP001556367">
    <property type="component" value="Unassembled WGS sequence"/>
</dbReference>
<protein>
    <recommendedName>
        <fullName evidence="6">BRCA2 OB1 domain-containing protein</fullName>
    </recommendedName>
</protein>
<feature type="compositionally biased region" description="Polar residues" evidence="1">
    <location>
        <begin position="311"/>
        <end position="329"/>
    </location>
</feature>
<feature type="region of interest" description="Disordered" evidence="1">
    <location>
        <begin position="717"/>
        <end position="737"/>
    </location>
</feature>
<sequence length="931" mass="102767">MDSPVFSRRHALSSPTYEREVECLSQEQLQAFDALDAQFSQTMQRDREISSWNLATKPSRTQLILDALSQGEPSDPSPNHGAEKQISSDEENPFSVGFRSASSLPGPSTGFIPAFQLASNLPMTSGDVDEGPSSSPSDAVEPGFSSRPNADVPIPVVGFQKASFLAAAVTGTPDHADGLPTGFVKASKRGGWLEPSTDAIEKAKKKMRVWEQDDENTNPIRTVESPKAPKSFAVPSSNCSSPGKRPAFTALQNSPGTPTPIGFGRPSAPHDSLRGAGKARPFKSPLIRPPTSQNQPPPIPSVGGSKLNPRHGSQSGFISASAASRGPTTAAFSSPLRAFAGKPPSSFTTPVRPTNPIPRRHTPAKFVTPFKNGARPMQPLRTPVQVQVVQPAPRPPEHHHAIPEPPKRPRTYFDLTPRKDRSTLQASGLRPQAHSTADLNIMGVPAEDLARMTPTNAIFYSFHTASNTLNEEVVQATPVSLGPAQALEELHRHGCDLATQPWVDNHWCLILWKLAGMVTLDPKTEGDPSARRWCWKEVIRQLLYRYERELNGSSRPPLRLISTQDAPSTCPMVLCISNITWTDVPQEDGTSIPHPELEVTDGWYRLRAQVDESLARAVRRGIIRVGRKIAVAGARLESERKDPMEILEAYNIVKLIIPGNSSHLAAWHSKLGFQSGPYISTLHSLSPDGGLVTAMDLVIVKAYPVAFIEFIEDEDGNQIREGPHSEKDEEISTEKWSRRREAEASKLRLESDKKWSRYEGYADRLMRKAAGRFKPNEDDDVPDHIDNLYDELEDPMSASAVMSKITPSEAGWLAQLIHANIVKEKESASDEMQRELDTKCPPRKVRNFRIVIVQDARTRKRPANRTAQLTVWDVLSLELTEGGRAGSFESGQRFMVTNLMPTQLSAWMDREPGSEVMMATRRDSRWRKIKT</sequence>
<dbReference type="SUPFAM" id="SSF81872">
    <property type="entry name" value="BRCA2 helical domain"/>
    <property type="match status" value="1"/>
</dbReference>
<feature type="compositionally biased region" description="Basic and acidic residues" evidence="1">
    <location>
        <begin position="395"/>
        <end position="407"/>
    </location>
</feature>
<dbReference type="InterPro" id="IPR012340">
    <property type="entry name" value="NA-bd_OB-fold"/>
</dbReference>
<feature type="region of interest" description="Disordered" evidence="1">
    <location>
        <begin position="209"/>
        <end position="329"/>
    </location>
</feature>
<evidence type="ECO:0008006" key="6">
    <source>
        <dbReference type="Google" id="ProtNLM"/>
    </source>
</evidence>
<feature type="region of interest" description="Disordered" evidence="1">
    <location>
        <begin position="122"/>
        <end position="147"/>
    </location>
</feature>
<reference evidence="5" key="1">
    <citation type="submission" date="2024-06" db="EMBL/GenBank/DDBJ databases">
        <title>Multi-omics analyses provide insights into the biosynthesis of the anticancer antibiotic pleurotin in Hohenbuehelia grisea.</title>
        <authorList>
            <person name="Weaver J.A."/>
            <person name="Alberti F."/>
        </authorList>
    </citation>
    <scope>NUCLEOTIDE SEQUENCE [LARGE SCALE GENOMIC DNA]</scope>
    <source>
        <strain evidence="5">T-177</strain>
    </source>
</reference>